<dbReference type="EMBL" id="QGKX02001521">
    <property type="protein sequence ID" value="KAF3512883.1"/>
    <property type="molecule type" value="Genomic_DNA"/>
</dbReference>
<dbReference type="AlphaFoldDB" id="A0A8S9PJA9"/>
<proteinExistence type="predicted"/>
<dbReference type="Proteomes" id="UP000712600">
    <property type="component" value="Unassembled WGS sequence"/>
</dbReference>
<reference evidence="1" key="1">
    <citation type="submission" date="2019-12" db="EMBL/GenBank/DDBJ databases">
        <title>Genome sequencing and annotation of Brassica cretica.</title>
        <authorList>
            <person name="Studholme D.J."/>
            <person name="Sarris P."/>
        </authorList>
    </citation>
    <scope>NUCLEOTIDE SEQUENCE</scope>
    <source>
        <strain evidence="1">PFS-109/04</strain>
        <tissue evidence="1">Leaf</tissue>
    </source>
</reference>
<comment type="caution">
    <text evidence="1">The sequence shown here is derived from an EMBL/GenBank/DDBJ whole genome shotgun (WGS) entry which is preliminary data.</text>
</comment>
<evidence type="ECO:0000313" key="2">
    <source>
        <dbReference type="Proteomes" id="UP000712600"/>
    </source>
</evidence>
<evidence type="ECO:0000313" key="1">
    <source>
        <dbReference type="EMBL" id="KAF3512883.1"/>
    </source>
</evidence>
<accession>A0A8S9PJA9</accession>
<sequence>MNFRGVISEDFFRRTTNRSPRTRSWLGLDLDLAQFELDEIGSDVLDFWAQLFNVDICLRGQARGHELLEQIVDIFGRFKALEIGHFVIQVENLLLEMSLLASHVKTKRIFGIGLNTLHGDHSDFTFVTNLQGCSEVLFDPNMAEIQKFESKIPITG</sequence>
<gene>
    <name evidence="1" type="ORF">F2Q69_00000324</name>
</gene>
<protein>
    <submittedName>
        <fullName evidence="1">Uncharacterized protein</fullName>
    </submittedName>
</protein>
<name>A0A8S9PJA9_BRACR</name>
<organism evidence="1 2">
    <name type="scientific">Brassica cretica</name>
    <name type="common">Mustard</name>
    <dbReference type="NCBI Taxonomy" id="69181"/>
    <lineage>
        <taxon>Eukaryota</taxon>
        <taxon>Viridiplantae</taxon>
        <taxon>Streptophyta</taxon>
        <taxon>Embryophyta</taxon>
        <taxon>Tracheophyta</taxon>
        <taxon>Spermatophyta</taxon>
        <taxon>Magnoliopsida</taxon>
        <taxon>eudicotyledons</taxon>
        <taxon>Gunneridae</taxon>
        <taxon>Pentapetalae</taxon>
        <taxon>rosids</taxon>
        <taxon>malvids</taxon>
        <taxon>Brassicales</taxon>
        <taxon>Brassicaceae</taxon>
        <taxon>Brassiceae</taxon>
        <taxon>Brassica</taxon>
    </lineage>
</organism>